<dbReference type="GO" id="GO:1900376">
    <property type="term" value="P:regulation of secondary metabolite biosynthetic process"/>
    <property type="evidence" value="ECO:0007669"/>
    <property type="project" value="TreeGrafter"/>
</dbReference>
<dbReference type="Pfam" id="PF01475">
    <property type="entry name" value="FUR"/>
    <property type="match status" value="1"/>
</dbReference>
<dbReference type="PANTHER" id="PTHR33202">
    <property type="entry name" value="ZINC UPTAKE REGULATION PROTEIN"/>
    <property type="match status" value="1"/>
</dbReference>
<evidence type="ECO:0000256" key="6">
    <source>
        <dbReference type="ARBA" id="ARBA00023163"/>
    </source>
</evidence>
<evidence type="ECO:0000313" key="7">
    <source>
        <dbReference type="EMBL" id="VAV85380.1"/>
    </source>
</evidence>
<evidence type="ECO:0000256" key="5">
    <source>
        <dbReference type="ARBA" id="ARBA00023125"/>
    </source>
</evidence>
<accession>A0A3B0QVA5</accession>
<evidence type="ECO:0000256" key="1">
    <source>
        <dbReference type="ARBA" id="ARBA00007957"/>
    </source>
</evidence>
<dbReference type="SUPFAM" id="SSF46785">
    <property type="entry name" value="Winged helix' DNA-binding domain"/>
    <property type="match status" value="1"/>
</dbReference>
<evidence type="ECO:0000256" key="4">
    <source>
        <dbReference type="ARBA" id="ARBA00023015"/>
    </source>
</evidence>
<gene>
    <name evidence="7" type="ORF">MNBD_DELTA01-1306</name>
</gene>
<dbReference type="GO" id="GO:0045892">
    <property type="term" value="P:negative regulation of DNA-templated transcription"/>
    <property type="evidence" value="ECO:0007669"/>
    <property type="project" value="TreeGrafter"/>
</dbReference>
<comment type="similarity">
    <text evidence="1">Belongs to the Fur family.</text>
</comment>
<dbReference type="InterPro" id="IPR043135">
    <property type="entry name" value="Fur_C"/>
</dbReference>
<dbReference type="EMBL" id="UOEA01000086">
    <property type="protein sequence ID" value="VAV85380.1"/>
    <property type="molecule type" value="Genomic_DNA"/>
</dbReference>
<dbReference type="GO" id="GO:0008270">
    <property type="term" value="F:zinc ion binding"/>
    <property type="evidence" value="ECO:0007669"/>
    <property type="project" value="TreeGrafter"/>
</dbReference>
<dbReference type="InterPro" id="IPR036390">
    <property type="entry name" value="WH_DNA-bd_sf"/>
</dbReference>
<dbReference type="Gene3D" id="1.10.10.10">
    <property type="entry name" value="Winged helix-like DNA-binding domain superfamily/Winged helix DNA-binding domain"/>
    <property type="match status" value="1"/>
</dbReference>
<evidence type="ECO:0000256" key="3">
    <source>
        <dbReference type="ARBA" id="ARBA00022833"/>
    </source>
</evidence>
<sequence length="136" mass="15293">MDDILNKYREKGFRLTPQRVSILEFLKDNTDHPTAEDIFSGIKKTHPTISLATVYNTVQALSDIGELTELTINSERKHYDPDTSVHHHIVCTTCKKIADVFVDYSESLHLPEEILSGFQVTGNHVDFSGICTGCVE</sequence>
<organism evidence="7">
    <name type="scientific">hydrothermal vent metagenome</name>
    <dbReference type="NCBI Taxonomy" id="652676"/>
    <lineage>
        <taxon>unclassified sequences</taxon>
        <taxon>metagenomes</taxon>
        <taxon>ecological metagenomes</taxon>
    </lineage>
</organism>
<name>A0A3B0QVA5_9ZZZZ</name>
<dbReference type="AlphaFoldDB" id="A0A3B0QVA5"/>
<evidence type="ECO:0008006" key="8">
    <source>
        <dbReference type="Google" id="ProtNLM"/>
    </source>
</evidence>
<keyword evidence="3" id="KW-0862">Zinc</keyword>
<dbReference type="CDD" id="cd07153">
    <property type="entry name" value="Fur_like"/>
    <property type="match status" value="1"/>
</dbReference>
<dbReference type="PANTHER" id="PTHR33202:SF7">
    <property type="entry name" value="FERRIC UPTAKE REGULATION PROTEIN"/>
    <property type="match status" value="1"/>
</dbReference>
<dbReference type="InterPro" id="IPR002481">
    <property type="entry name" value="FUR"/>
</dbReference>
<keyword evidence="4" id="KW-0805">Transcription regulation</keyword>
<dbReference type="GO" id="GO:0000976">
    <property type="term" value="F:transcription cis-regulatory region binding"/>
    <property type="evidence" value="ECO:0007669"/>
    <property type="project" value="TreeGrafter"/>
</dbReference>
<protein>
    <recommendedName>
        <fullName evidence="8">Peroxide stress regulator PerR, FUR family</fullName>
    </recommendedName>
</protein>
<keyword evidence="6" id="KW-0804">Transcription</keyword>
<reference evidence="7" key="1">
    <citation type="submission" date="2018-06" db="EMBL/GenBank/DDBJ databases">
        <authorList>
            <person name="Zhirakovskaya E."/>
        </authorList>
    </citation>
    <scope>NUCLEOTIDE SEQUENCE</scope>
</reference>
<dbReference type="GO" id="GO:0003700">
    <property type="term" value="F:DNA-binding transcription factor activity"/>
    <property type="evidence" value="ECO:0007669"/>
    <property type="project" value="InterPro"/>
</dbReference>
<dbReference type="InterPro" id="IPR036388">
    <property type="entry name" value="WH-like_DNA-bd_sf"/>
</dbReference>
<keyword evidence="2" id="KW-0678">Repressor</keyword>
<dbReference type="Gene3D" id="3.30.1490.190">
    <property type="match status" value="1"/>
</dbReference>
<evidence type="ECO:0000256" key="2">
    <source>
        <dbReference type="ARBA" id="ARBA00022491"/>
    </source>
</evidence>
<keyword evidence="5" id="KW-0238">DNA-binding</keyword>
<proteinExistence type="inferred from homology"/>